<organism evidence="1 2">
    <name type="scientific">Chlamydomonas eustigma</name>
    <dbReference type="NCBI Taxonomy" id="1157962"/>
    <lineage>
        <taxon>Eukaryota</taxon>
        <taxon>Viridiplantae</taxon>
        <taxon>Chlorophyta</taxon>
        <taxon>core chlorophytes</taxon>
        <taxon>Chlorophyceae</taxon>
        <taxon>CS clade</taxon>
        <taxon>Chlamydomonadales</taxon>
        <taxon>Chlamydomonadaceae</taxon>
        <taxon>Chlamydomonas</taxon>
    </lineage>
</organism>
<proteinExistence type="predicted"/>
<evidence type="ECO:0000313" key="2">
    <source>
        <dbReference type="Proteomes" id="UP000232323"/>
    </source>
</evidence>
<gene>
    <name evidence="1" type="ORF">CEUSTIGMA_g3090.t1</name>
</gene>
<comment type="caution">
    <text evidence="1">The sequence shown here is derived from an EMBL/GenBank/DDBJ whole genome shotgun (WGS) entry which is preliminary data.</text>
</comment>
<dbReference type="AlphaFoldDB" id="A0A250WXY7"/>
<dbReference type="EMBL" id="BEGY01000013">
    <property type="protein sequence ID" value="GAX75646.1"/>
    <property type="molecule type" value="Genomic_DNA"/>
</dbReference>
<accession>A0A250WXY7</accession>
<protein>
    <submittedName>
        <fullName evidence="1">Uncharacterized protein</fullName>
    </submittedName>
</protein>
<reference evidence="1 2" key="1">
    <citation type="submission" date="2017-08" db="EMBL/GenBank/DDBJ databases">
        <title>Acidophilic green algal genome provides insights into adaptation to an acidic environment.</title>
        <authorList>
            <person name="Hirooka S."/>
            <person name="Hirose Y."/>
            <person name="Kanesaki Y."/>
            <person name="Higuchi S."/>
            <person name="Fujiwara T."/>
            <person name="Onuma R."/>
            <person name="Era A."/>
            <person name="Ohbayashi R."/>
            <person name="Uzuka A."/>
            <person name="Nozaki H."/>
            <person name="Yoshikawa H."/>
            <person name="Miyagishima S.Y."/>
        </authorList>
    </citation>
    <scope>NUCLEOTIDE SEQUENCE [LARGE SCALE GENOMIC DNA]</scope>
    <source>
        <strain evidence="1 2">NIES-2499</strain>
    </source>
</reference>
<name>A0A250WXY7_9CHLO</name>
<keyword evidence="2" id="KW-1185">Reference proteome</keyword>
<sequence length="105" mass="11703">MGRSRRPKGNAGVQKKFQDCSARFGLEHCEHTFGALFCMDACGCIMAPPCWEMVGAESCAAVHQYIVRLFEGTSLKILEDEELVIVYDDACHLLPIFSQPQTPHI</sequence>
<dbReference type="Proteomes" id="UP000232323">
    <property type="component" value="Unassembled WGS sequence"/>
</dbReference>
<evidence type="ECO:0000313" key="1">
    <source>
        <dbReference type="EMBL" id="GAX75646.1"/>
    </source>
</evidence>